<evidence type="ECO:0000313" key="2">
    <source>
        <dbReference type="Proteomes" id="UP001164459"/>
    </source>
</evidence>
<evidence type="ECO:0000313" key="1">
    <source>
        <dbReference type="EMBL" id="WAS91253.1"/>
    </source>
</evidence>
<name>A0ABY7GWA3_9BACT</name>
<dbReference type="EMBL" id="CP114040">
    <property type="protein sequence ID" value="WAS91253.1"/>
    <property type="molecule type" value="Genomic_DNA"/>
</dbReference>
<dbReference type="Proteomes" id="UP001164459">
    <property type="component" value="Chromosome"/>
</dbReference>
<proteinExistence type="predicted"/>
<reference evidence="1" key="1">
    <citation type="submission" date="2022-11" db="EMBL/GenBank/DDBJ databases">
        <title>Minimal conservation of predation-associated metabolite biosynthetic gene clusters underscores biosynthetic potential of Myxococcota including descriptions for ten novel species: Archangium lansinium sp. nov., Myxococcus landrumus sp. nov., Nannocystis bai.</title>
        <authorList>
            <person name="Ahearne A."/>
            <person name="Stevens C."/>
            <person name="Dowd S."/>
        </authorList>
    </citation>
    <scope>NUCLEOTIDE SEQUENCE</scope>
    <source>
        <strain evidence="1">Fl3</strain>
    </source>
</reference>
<keyword evidence="2" id="KW-1185">Reference proteome</keyword>
<dbReference type="RefSeq" id="WP_269033617.1">
    <property type="nucleotide sequence ID" value="NZ_CP114040.1"/>
</dbReference>
<organism evidence="1 2">
    <name type="scientific">Nannocystis punicea</name>
    <dbReference type="NCBI Taxonomy" id="2995304"/>
    <lineage>
        <taxon>Bacteria</taxon>
        <taxon>Pseudomonadati</taxon>
        <taxon>Myxococcota</taxon>
        <taxon>Polyangia</taxon>
        <taxon>Nannocystales</taxon>
        <taxon>Nannocystaceae</taxon>
        <taxon>Nannocystis</taxon>
    </lineage>
</organism>
<accession>A0ABY7GWA3</accession>
<sequence length="557" mass="61204">MWDEDGVPDDGRDAIQWLNATPWMRAAFPGMAERRRRLLQAVDSRLQASAPALARPTRAIVGSALADLPGVHHDAVALLIRRLSEIRRIGDSLELQLVHCLIAALDACTPSDDAHPLLAGLRAAGWTAVPSPLVGVVVELALALLQWRQGRRDAPDDAADGLLDFRGFEVQLHRLAGAAAEQVGAPPGLAWIREVPAEPAAPRLVRDLPPAAPFLAAALRVVSPEDPRALPLLEAYADECLPDEAEFIEAAVLSLARSSSAGEGDPYLRAALRAWQRGDPSRADARSEAAFFAGEDPARRQTAAALLGLLRRRSDPQAARAWWLTAKALSDDRDDAFVRGLRELLEDPMAPLGLYYLSRPDWREFVVSSSPVPEPPRFVADDGELREIWTSLVREDLGVAYQRFSEALARVIEARDVAETAVIFEARRATWTQVMRGLAPDPDVALDARTLTATLASWLCGALADLHDHTGDHERWCKYKRRQLALEDEEWAAPEATQKDAGAWVMISVGDKGFDLAARARHCIEEAQDALADGRSDKARFWTSQASRYRERLRRGP</sequence>
<protein>
    <submittedName>
        <fullName evidence="1">Uncharacterized protein</fullName>
    </submittedName>
</protein>
<gene>
    <name evidence="1" type="ORF">O0S08_34130</name>
</gene>